<sequence length="273" mass="30558">MELQLGLALPTSPVNDFDLNCHVSDPTEAASSDLCGRGDDMISGRSNKKRGFIEAFELPPQTLPLLLWNDHPNDDDDDDDRKGVENSSFIAKKNDDGYCIVGWPPIKFRRKKICSHNRDDNDRTVLHNGSARAGVGGGVNPNSKYVKVKMVGVGIARKIDLSRHHSYQTLTNTLINMFGKCQQDAQSFKLAYQDREGDWLLAGDVPWRTFIQSVERLKILRIGGAVHFSSSATLKRDFVLISTEVIPSHIRGSSSLATMTISFMFRQFRFVEL</sequence>
<dbReference type="PROSITE" id="PS51745">
    <property type="entry name" value="PB1"/>
    <property type="match status" value="1"/>
</dbReference>
<keyword evidence="5 8" id="KW-0804">Transcription</keyword>
<gene>
    <name evidence="10" type="ORF">VitviT2T_016697</name>
</gene>
<comment type="subcellular location">
    <subcellularLocation>
        <location evidence="1 8">Nucleus</location>
    </subcellularLocation>
</comment>
<evidence type="ECO:0000256" key="2">
    <source>
        <dbReference type="ARBA" id="ARBA00006728"/>
    </source>
</evidence>
<evidence type="ECO:0000256" key="4">
    <source>
        <dbReference type="ARBA" id="ARBA00023015"/>
    </source>
</evidence>
<dbReference type="SUPFAM" id="SSF54277">
    <property type="entry name" value="CAD &amp; PB1 domains"/>
    <property type="match status" value="1"/>
</dbReference>
<proteinExistence type="inferred from homology"/>
<keyword evidence="7 8" id="KW-0927">Auxin signaling pathway</keyword>
<keyword evidence="6 8" id="KW-0539">Nucleus</keyword>
<accession>A0ABY9CSG1</accession>
<keyword evidence="3 8" id="KW-0678">Repressor</keyword>
<comment type="similarity">
    <text evidence="2 8">Belongs to the Aux/IAA family.</text>
</comment>
<dbReference type="Proteomes" id="UP001227230">
    <property type="component" value="Chromosome 11"/>
</dbReference>
<evidence type="ECO:0000256" key="8">
    <source>
        <dbReference type="RuleBase" id="RU004549"/>
    </source>
</evidence>
<dbReference type="InterPro" id="IPR053793">
    <property type="entry name" value="PB1-like"/>
</dbReference>
<evidence type="ECO:0000256" key="6">
    <source>
        <dbReference type="ARBA" id="ARBA00023242"/>
    </source>
</evidence>
<comment type="subunit">
    <text evidence="8">Homodimers and heterodimers.</text>
</comment>
<dbReference type="EMBL" id="CP126658">
    <property type="protein sequence ID" value="WJZ98146.1"/>
    <property type="molecule type" value="Genomic_DNA"/>
</dbReference>
<dbReference type="InterPro" id="IPR033389">
    <property type="entry name" value="AUX/IAA_dom"/>
</dbReference>
<evidence type="ECO:0000256" key="3">
    <source>
        <dbReference type="ARBA" id="ARBA00022491"/>
    </source>
</evidence>
<evidence type="ECO:0000259" key="9">
    <source>
        <dbReference type="PROSITE" id="PS51745"/>
    </source>
</evidence>
<organism evidence="10 11">
    <name type="scientific">Vitis vinifera</name>
    <name type="common">Grape</name>
    <dbReference type="NCBI Taxonomy" id="29760"/>
    <lineage>
        <taxon>Eukaryota</taxon>
        <taxon>Viridiplantae</taxon>
        <taxon>Streptophyta</taxon>
        <taxon>Embryophyta</taxon>
        <taxon>Tracheophyta</taxon>
        <taxon>Spermatophyta</taxon>
        <taxon>Magnoliopsida</taxon>
        <taxon>eudicotyledons</taxon>
        <taxon>Gunneridae</taxon>
        <taxon>Pentapetalae</taxon>
        <taxon>rosids</taxon>
        <taxon>Vitales</taxon>
        <taxon>Vitaceae</taxon>
        <taxon>Viteae</taxon>
        <taxon>Vitis</taxon>
    </lineage>
</organism>
<name>A0ABY9CSG1_VITVI</name>
<protein>
    <recommendedName>
        <fullName evidence="8">Auxin-responsive protein</fullName>
    </recommendedName>
</protein>
<evidence type="ECO:0000256" key="7">
    <source>
        <dbReference type="ARBA" id="ARBA00023294"/>
    </source>
</evidence>
<evidence type="ECO:0000313" key="11">
    <source>
        <dbReference type="Proteomes" id="UP001227230"/>
    </source>
</evidence>
<feature type="domain" description="PB1" evidence="9">
    <location>
        <begin position="143"/>
        <end position="227"/>
    </location>
</feature>
<keyword evidence="4 8" id="KW-0805">Transcription regulation</keyword>
<dbReference type="InterPro" id="IPR003311">
    <property type="entry name" value="AUX_IAA"/>
</dbReference>
<dbReference type="PANTHER" id="PTHR31734:SF38">
    <property type="entry name" value="AUXIN-RESPONSIVE PROTEIN IAA29"/>
    <property type="match status" value="1"/>
</dbReference>
<comment type="function">
    <text evidence="8">Aux/IAA proteins are short-lived transcriptional factors that function as repressors of early auxin response genes at low auxin concentrations.</text>
</comment>
<dbReference type="Gene3D" id="3.10.20.90">
    <property type="entry name" value="Phosphatidylinositol 3-kinase Catalytic Subunit, Chain A, domain 1"/>
    <property type="match status" value="1"/>
</dbReference>
<keyword evidence="11" id="KW-1185">Reference proteome</keyword>
<dbReference type="Pfam" id="PF02309">
    <property type="entry name" value="AUX_IAA"/>
    <property type="match status" value="2"/>
</dbReference>
<evidence type="ECO:0000256" key="1">
    <source>
        <dbReference type="ARBA" id="ARBA00004123"/>
    </source>
</evidence>
<dbReference type="PANTHER" id="PTHR31734">
    <property type="entry name" value="AUXIN-RESPONSIVE PROTEIN IAA17"/>
    <property type="match status" value="1"/>
</dbReference>
<evidence type="ECO:0000313" key="10">
    <source>
        <dbReference type="EMBL" id="WJZ98146.1"/>
    </source>
</evidence>
<evidence type="ECO:0000256" key="5">
    <source>
        <dbReference type="ARBA" id="ARBA00023163"/>
    </source>
</evidence>
<reference evidence="10 11" key="1">
    <citation type="journal article" date="2023" name="Hortic Res">
        <title>The complete reference genome for grapevine (Vitis vinifera L.) genetics and breeding.</title>
        <authorList>
            <person name="Shi X."/>
            <person name="Cao S."/>
            <person name="Wang X."/>
            <person name="Huang S."/>
            <person name="Wang Y."/>
            <person name="Liu Z."/>
            <person name="Liu W."/>
            <person name="Leng X."/>
            <person name="Peng Y."/>
            <person name="Wang N."/>
            <person name="Wang Y."/>
            <person name="Ma Z."/>
            <person name="Xu X."/>
            <person name="Zhang F."/>
            <person name="Xue H."/>
            <person name="Zhong H."/>
            <person name="Wang Y."/>
            <person name="Zhang K."/>
            <person name="Velt A."/>
            <person name="Avia K."/>
            <person name="Holtgrawe D."/>
            <person name="Grimplet J."/>
            <person name="Matus J.T."/>
            <person name="Ware D."/>
            <person name="Wu X."/>
            <person name="Wang H."/>
            <person name="Liu C."/>
            <person name="Fang Y."/>
            <person name="Rustenholz C."/>
            <person name="Cheng Z."/>
            <person name="Xiao H."/>
            <person name="Zhou Y."/>
        </authorList>
    </citation>
    <scope>NUCLEOTIDE SEQUENCE [LARGE SCALE GENOMIC DNA]</scope>
    <source>
        <strain evidence="11">cv. Pinot noir / PN40024</strain>
        <tissue evidence="10">Leaf</tissue>
    </source>
</reference>